<dbReference type="SUPFAM" id="SSF69118">
    <property type="entry name" value="AhpD-like"/>
    <property type="match status" value="1"/>
</dbReference>
<proteinExistence type="predicted"/>
<dbReference type="GO" id="GO:0051920">
    <property type="term" value="F:peroxiredoxin activity"/>
    <property type="evidence" value="ECO:0007669"/>
    <property type="project" value="InterPro"/>
</dbReference>
<dbReference type="InterPro" id="IPR004675">
    <property type="entry name" value="AhpD_core"/>
</dbReference>
<dbReference type="Proteomes" id="UP000217257">
    <property type="component" value="Chromosome"/>
</dbReference>
<reference evidence="2 3" key="1">
    <citation type="submission" date="2017-06" db="EMBL/GenBank/DDBJ databases">
        <title>Sequencing and comparative analysis of myxobacterial genomes.</title>
        <authorList>
            <person name="Rupp O."/>
            <person name="Goesmann A."/>
            <person name="Sogaard-Andersen L."/>
        </authorList>
    </citation>
    <scope>NUCLEOTIDE SEQUENCE [LARGE SCALE GENOMIC DNA]</scope>
    <source>
        <strain evidence="2 3">DSM 52655</strain>
    </source>
</reference>
<dbReference type="PANTHER" id="PTHR35446:SF3">
    <property type="entry name" value="CMD DOMAIN-CONTAINING PROTEIN"/>
    <property type="match status" value="1"/>
</dbReference>
<name>A0A250JJA2_9BACT</name>
<evidence type="ECO:0000313" key="2">
    <source>
        <dbReference type="EMBL" id="ATB43196.1"/>
    </source>
</evidence>
<feature type="domain" description="Carboxymuconolactone decarboxylase-like" evidence="1">
    <location>
        <begin position="46"/>
        <end position="119"/>
    </location>
</feature>
<dbReference type="EMBL" id="CP022098">
    <property type="protein sequence ID" value="ATB43196.1"/>
    <property type="molecule type" value="Genomic_DNA"/>
</dbReference>
<gene>
    <name evidence="2" type="ORF">CYFUS_008676</name>
</gene>
<dbReference type="InterPro" id="IPR003779">
    <property type="entry name" value="CMD-like"/>
</dbReference>
<protein>
    <recommendedName>
        <fullName evidence="1">Carboxymuconolactone decarboxylase-like domain-containing protein</fullName>
    </recommendedName>
</protein>
<evidence type="ECO:0000313" key="3">
    <source>
        <dbReference type="Proteomes" id="UP000217257"/>
    </source>
</evidence>
<dbReference type="Gene3D" id="1.20.1290.10">
    <property type="entry name" value="AhpD-like"/>
    <property type="match status" value="1"/>
</dbReference>
<dbReference type="Pfam" id="PF02627">
    <property type="entry name" value="CMD"/>
    <property type="match status" value="1"/>
</dbReference>
<dbReference type="InterPro" id="IPR010195">
    <property type="entry name" value="Uncharacterised_peroxidase-rel"/>
</dbReference>
<sequence length="182" mass="19178">MSRLPIPTSDSAPSATQPILQSLQRKLGRVPNLYATIGHSPGALQSMLTWEEALSQSRTLSRREREQLNLHVSELNGCGYCISAHSAIGKLAGLSEQDIEAARVGAGANARENALLALARRVVRTGGHGAGGELARAREAGLTDAEVVDVIAVVALRSFTNAVAVVAQTELDWPRAPALPEA</sequence>
<evidence type="ECO:0000259" key="1">
    <source>
        <dbReference type="Pfam" id="PF02627"/>
    </source>
</evidence>
<dbReference type="PANTHER" id="PTHR35446">
    <property type="entry name" value="SI:CH211-175M2.5"/>
    <property type="match status" value="1"/>
</dbReference>
<dbReference type="InterPro" id="IPR029032">
    <property type="entry name" value="AhpD-like"/>
</dbReference>
<organism evidence="2 3">
    <name type="scientific">Cystobacter fuscus</name>
    <dbReference type="NCBI Taxonomy" id="43"/>
    <lineage>
        <taxon>Bacteria</taxon>
        <taxon>Pseudomonadati</taxon>
        <taxon>Myxococcota</taxon>
        <taxon>Myxococcia</taxon>
        <taxon>Myxococcales</taxon>
        <taxon>Cystobacterineae</taxon>
        <taxon>Archangiaceae</taxon>
        <taxon>Cystobacter</taxon>
    </lineage>
</organism>
<dbReference type="NCBIfam" id="TIGR00778">
    <property type="entry name" value="ahpD_dom"/>
    <property type="match status" value="1"/>
</dbReference>
<dbReference type="KEGG" id="cfus:CYFUS_008676"/>
<dbReference type="NCBIfam" id="TIGR01926">
    <property type="entry name" value="peroxid_rel"/>
    <property type="match status" value="1"/>
</dbReference>
<dbReference type="AlphaFoldDB" id="A0A250JJA2"/>
<accession>A0A250JJA2</accession>
<dbReference type="RefSeq" id="WP_095990643.1">
    <property type="nucleotide sequence ID" value="NZ_CP022098.1"/>
</dbReference>